<reference evidence="5" key="1">
    <citation type="journal article" date="2018" name="Nat. Microbiol.">
        <title>Leveraging single-cell genomics to expand the fungal tree of life.</title>
        <authorList>
            <person name="Ahrendt S.R."/>
            <person name="Quandt C.A."/>
            <person name="Ciobanu D."/>
            <person name="Clum A."/>
            <person name="Salamov A."/>
            <person name="Andreopoulos B."/>
            <person name="Cheng J.F."/>
            <person name="Woyke T."/>
            <person name="Pelin A."/>
            <person name="Henrissat B."/>
            <person name="Reynolds N.K."/>
            <person name="Benny G.L."/>
            <person name="Smith M.E."/>
            <person name="James T.Y."/>
            <person name="Grigoriev I.V."/>
        </authorList>
    </citation>
    <scope>NUCLEOTIDE SEQUENCE [LARGE SCALE GENOMIC DNA]</scope>
    <source>
        <strain evidence="5">CSF55</strain>
    </source>
</reference>
<dbReference type="InterPro" id="IPR036964">
    <property type="entry name" value="RASGEF_cat_dom_sf"/>
</dbReference>
<sequence>MCIVGVFQNATIARLKDTWKTLPPKQHQRLNFYVSLMSPKGNYKLYREDLKRSAGPLVPYIGLYLTDLTFVEDGNPKFLDTEKKIYNFEKLALQAKLIFEIREYQSKVFDLQTNDAVQDWIFKAVSVELTKDELMILSESIQPRKIK</sequence>
<organism evidence="4 5">
    <name type="scientific">Rozella allomycis (strain CSF55)</name>
    <dbReference type="NCBI Taxonomy" id="988480"/>
    <lineage>
        <taxon>Eukaryota</taxon>
        <taxon>Fungi</taxon>
        <taxon>Fungi incertae sedis</taxon>
        <taxon>Cryptomycota</taxon>
        <taxon>Cryptomycota incertae sedis</taxon>
        <taxon>Rozella</taxon>
    </lineage>
</organism>
<protein>
    <submittedName>
        <fullName evidence="4">Ras GEF</fullName>
    </submittedName>
</protein>
<dbReference type="SMART" id="SM00147">
    <property type="entry name" value="RasGEF"/>
    <property type="match status" value="1"/>
</dbReference>
<proteinExistence type="predicted"/>
<dbReference type="Gene3D" id="1.10.840.10">
    <property type="entry name" value="Ras guanine-nucleotide exchange factors catalytic domain"/>
    <property type="match status" value="1"/>
</dbReference>
<dbReference type="Pfam" id="PF00617">
    <property type="entry name" value="RasGEF"/>
    <property type="match status" value="1"/>
</dbReference>
<evidence type="ECO:0000259" key="3">
    <source>
        <dbReference type="PROSITE" id="PS50009"/>
    </source>
</evidence>
<keyword evidence="1 2" id="KW-0344">Guanine-nucleotide releasing factor</keyword>
<dbReference type="InterPro" id="IPR008937">
    <property type="entry name" value="Ras-like_GEF"/>
</dbReference>
<name>A0A4P9YJN3_ROZAC</name>
<evidence type="ECO:0000313" key="5">
    <source>
        <dbReference type="Proteomes" id="UP000281549"/>
    </source>
</evidence>
<dbReference type="GO" id="GO:0005886">
    <property type="term" value="C:plasma membrane"/>
    <property type="evidence" value="ECO:0007669"/>
    <property type="project" value="TreeGrafter"/>
</dbReference>
<accession>A0A4P9YJN3</accession>
<dbReference type="Proteomes" id="UP000281549">
    <property type="component" value="Unassembled WGS sequence"/>
</dbReference>
<dbReference type="EMBL" id="ML005159">
    <property type="protein sequence ID" value="RKP19797.1"/>
    <property type="molecule type" value="Genomic_DNA"/>
</dbReference>
<gene>
    <name evidence="4" type="ORF">ROZALSC1DRAFT_13525</name>
</gene>
<dbReference type="AlphaFoldDB" id="A0A4P9YJN3"/>
<evidence type="ECO:0000313" key="4">
    <source>
        <dbReference type="EMBL" id="RKP19797.1"/>
    </source>
</evidence>
<feature type="domain" description="Ras-GEF" evidence="3">
    <location>
        <begin position="1"/>
        <end position="144"/>
    </location>
</feature>
<dbReference type="SUPFAM" id="SSF48366">
    <property type="entry name" value="Ras GEF"/>
    <property type="match status" value="1"/>
</dbReference>
<dbReference type="PROSITE" id="PS50009">
    <property type="entry name" value="RASGEF_CAT"/>
    <property type="match status" value="1"/>
</dbReference>
<dbReference type="InterPro" id="IPR023578">
    <property type="entry name" value="Ras_GEF_dom_sf"/>
</dbReference>
<evidence type="ECO:0000256" key="2">
    <source>
        <dbReference type="PROSITE-ProRule" id="PRU00168"/>
    </source>
</evidence>
<dbReference type="InterPro" id="IPR001895">
    <property type="entry name" value="RASGEF_cat_dom"/>
</dbReference>
<dbReference type="GO" id="GO:0007265">
    <property type="term" value="P:Ras protein signal transduction"/>
    <property type="evidence" value="ECO:0007669"/>
    <property type="project" value="TreeGrafter"/>
</dbReference>
<dbReference type="GO" id="GO:0005085">
    <property type="term" value="F:guanyl-nucleotide exchange factor activity"/>
    <property type="evidence" value="ECO:0007669"/>
    <property type="project" value="UniProtKB-KW"/>
</dbReference>
<dbReference type="PANTHER" id="PTHR23113:SF99">
    <property type="entry name" value="RASGEF DOMAIN-CONTAINING PROTEIN"/>
    <property type="match status" value="1"/>
</dbReference>
<evidence type="ECO:0000256" key="1">
    <source>
        <dbReference type="ARBA" id="ARBA00022658"/>
    </source>
</evidence>
<dbReference type="PANTHER" id="PTHR23113">
    <property type="entry name" value="GUANINE NUCLEOTIDE EXCHANGE FACTOR"/>
    <property type="match status" value="1"/>
</dbReference>